<reference evidence="5 6" key="1">
    <citation type="submission" date="2019-06" db="EMBL/GenBank/DDBJ databases">
        <title>Sequencing the genomes of 1000 actinobacteria strains.</title>
        <authorList>
            <person name="Klenk H.-P."/>
        </authorList>
    </citation>
    <scope>NUCLEOTIDE SEQUENCE [LARGE SCALE GENOMIC DNA]</scope>
    <source>
        <strain evidence="5 6">DSM 8251</strain>
    </source>
</reference>
<dbReference type="Gene3D" id="2.40.100.10">
    <property type="entry name" value="Cyclophilin-like"/>
    <property type="match status" value="1"/>
</dbReference>
<dbReference type="EMBL" id="VFOR01000002">
    <property type="protein sequence ID" value="TQL58181.1"/>
    <property type="molecule type" value="Genomic_DNA"/>
</dbReference>
<dbReference type="GO" id="GO:0005524">
    <property type="term" value="F:ATP binding"/>
    <property type="evidence" value="ECO:0007669"/>
    <property type="project" value="UniProtKB-KW"/>
</dbReference>
<accession>A0A542ZD08</accession>
<keyword evidence="3" id="KW-0067">ATP-binding</keyword>
<name>A0A542ZD08_9ACTN</name>
<keyword evidence="2" id="KW-0378">Hydrolase</keyword>
<keyword evidence="6" id="KW-1185">Reference proteome</keyword>
<sequence>MSTMPTTMEVVHPGPIATFQDLGRHGVMGLGIPVSGALDERSHRLANRLVGNPETHPTVEATLGGLAVRFSGPVVVAVTGADVDVFVGDRQEAINCVLRVPRGTTLRLGAPRSGLRSYVAVSGLFSLPTLFDSSSTDLLSGLGPEPLQAGDRIDLRRPDPGAVNPAAISFAPVSVPTSHVICLVHPGPRRDWLTQSAWETLVSQEFCVSPRSNRIGVRLEGPTLERRRHEELRSEGLITGAIQVPGDGRPVVFMHDHPTTGGYPVIGLVRAEDLHLMGQLAPGDTVAFRPA</sequence>
<dbReference type="SUPFAM" id="SSF50891">
    <property type="entry name" value="Cyclophilin-like"/>
    <property type="match status" value="1"/>
</dbReference>
<dbReference type="NCBIfam" id="TIGR00724">
    <property type="entry name" value="urea_amlyse_rel"/>
    <property type="match status" value="1"/>
</dbReference>
<proteinExistence type="predicted"/>
<evidence type="ECO:0000259" key="4">
    <source>
        <dbReference type="SMART" id="SM00797"/>
    </source>
</evidence>
<dbReference type="InterPro" id="IPR003778">
    <property type="entry name" value="CT_A_B"/>
</dbReference>
<evidence type="ECO:0000313" key="5">
    <source>
        <dbReference type="EMBL" id="TQL58181.1"/>
    </source>
</evidence>
<dbReference type="PANTHER" id="PTHR43309">
    <property type="entry name" value="5-OXOPROLINASE SUBUNIT C"/>
    <property type="match status" value="1"/>
</dbReference>
<evidence type="ECO:0000256" key="2">
    <source>
        <dbReference type="ARBA" id="ARBA00022801"/>
    </source>
</evidence>
<comment type="caution">
    <text evidence="5">The sequence shown here is derived from an EMBL/GenBank/DDBJ whole genome shotgun (WGS) entry which is preliminary data.</text>
</comment>
<dbReference type="GO" id="GO:0016787">
    <property type="term" value="F:hydrolase activity"/>
    <property type="evidence" value="ECO:0007669"/>
    <property type="project" value="UniProtKB-KW"/>
</dbReference>
<dbReference type="Proteomes" id="UP000316196">
    <property type="component" value="Unassembled WGS sequence"/>
</dbReference>
<keyword evidence="1" id="KW-0547">Nucleotide-binding</keyword>
<dbReference type="AlphaFoldDB" id="A0A542ZD08"/>
<dbReference type="Pfam" id="PF02626">
    <property type="entry name" value="CT_A_B"/>
    <property type="match status" value="1"/>
</dbReference>
<evidence type="ECO:0000313" key="6">
    <source>
        <dbReference type="Proteomes" id="UP000316196"/>
    </source>
</evidence>
<gene>
    <name evidence="5" type="ORF">FB460_2035</name>
</gene>
<feature type="domain" description="Carboxyltransferase" evidence="4">
    <location>
        <begin position="29"/>
        <end position="291"/>
    </location>
</feature>
<evidence type="ECO:0000256" key="3">
    <source>
        <dbReference type="ARBA" id="ARBA00022840"/>
    </source>
</evidence>
<organism evidence="5 6">
    <name type="scientific">Propioniferax innocua</name>
    <dbReference type="NCBI Taxonomy" id="1753"/>
    <lineage>
        <taxon>Bacteria</taxon>
        <taxon>Bacillati</taxon>
        <taxon>Actinomycetota</taxon>
        <taxon>Actinomycetes</taxon>
        <taxon>Propionibacteriales</taxon>
        <taxon>Propionibacteriaceae</taxon>
        <taxon>Propioniferax</taxon>
    </lineage>
</organism>
<protein>
    <submittedName>
        <fullName evidence="5">Biotin-dependent carboxylase-like uncharacterized protein</fullName>
    </submittedName>
</protein>
<evidence type="ECO:0000256" key="1">
    <source>
        <dbReference type="ARBA" id="ARBA00022741"/>
    </source>
</evidence>
<dbReference type="InterPro" id="IPR029000">
    <property type="entry name" value="Cyclophilin-like_dom_sf"/>
</dbReference>
<dbReference type="SMART" id="SM00797">
    <property type="entry name" value="AHS2"/>
    <property type="match status" value="1"/>
</dbReference>
<dbReference type="InterPro" id="IPR052708">
    <property type="entry name" value="PxpC"/>
</dbReference>
<dbReference type="PANTHER" id="PTHR43309:SF3">
    <property type="entry name" value="5-OXOPROLINASE SUBUNIT C"/>
    <property type="match status" value="1"/>
</dbReference>